<name>A0A0K1RCK1_9CORY</name>
<reference evidence="6 7" key="1">
    <citation type="submission" date="2015-08" db="EMBL/GenBank/DDBJ databases">
        <authorList>
            <person name="Babu N.S."/>
            <person name="Beckwith C.J."/>
            <person name="Beseler K.G."/>
            <person name="Brison A."/>
            <person name="Carone J.V."/>
            <person name="Caskin T.P."/>
            <person name="Diamond M."/>
            <person name="Durham M.E."/>
            <person name="Foxe J.M."/>
            <person name="Go M."/>
            <person name="Henderson B.A."/>
            <person name="Jones I.B."/>
            <person name="McGettigan J.A."/>
            <person name="Micheletti S.J."/>
            <person name="Nasrallah M.E."/>
            <person name="Ortiz D."/>
            <person name="Piller C.R."/>
            <person name="Privatt S.R."/>
            <person name="Schneider S.L."/>
            <person name="Sharp S."/>
            <person name="Smith T.C."/>
            <person name="Stanton J.D."/>
            <person name="Ullery H.E."/>
            <person name="Wilson R.J."/>
            <person name="Serrano M.G."/>
            <person name="Buck G."/>
            <person name="Lee V."/>
            <person name="Wang Y."/>
            <person name="Carvalho R."/>
            <person name="Voegtly L."/>
            <person name="Shi R."/>
            <person name="Duckworth R."/>
            <person name="Johnson A."/>
            <person name="Loviza R."/>
            <person name="Walstead R."/>
            <person name="Shah Z."/>
            <person name="Kiflezghi M."/>
            <person name="Wade K."/>
            <person name="Ball S.L."/>
            <person name="Bradley K.W."/>
            <person name="Asai D.J."/>
            <person name="Bowman C.A."/>
            <person name="Russell D.A."/>
            <person name="Pope W.H."/>
            <person name="Jacobs-Sera D."/>
            <person name="Hendrix R.W."/>
            <person name="Hatfull G.F."/>
        </authorList>
    </citation>
    <scope>NUCLEOTIDE SEQUENCE [LARGE SCALE GENOMIC DNA]</scope>
    <source>
        <strain evidence="6 7">PUDD_83A45</strain>
    </source>
</reference>
<evidence type="ECO:0000313" key="6">
    <source>
        <dbReference type="EMBL" id="AKV58916.1"/>
    </source>
</evidence>
<dbReference type="RefSeq" id="WP_052205176.1">
    <property type="nucleotide sequence ID" value="NZ_CP012342.1"/>
</dbReference>
<dbReference type="Pfam" id="PF01420">
    <property type="entry name" value="Methylase_S"/>
    <property type="match status" value="2"/>
</dbReference>
<dbReference type="Gene3D" id="1.10.287.1120">
    <property type="entry name" value="Bipartite methylase S protein"/>
    <property type="match status" value="1"/>
</dbReference>
<evidence type="ECO:0000256" key="2">
    <source>
        <dbReference type="ARBA" id="ARBA00022747"/>
    </source>
</evidence>
<evidence type="ECO:0000259" key="5">
    <source>
        <dbReference type="Pfam" id="PF01420"/>
    </source>
</evidence>
<dbReference type="PANTHER" id="PTHR43140">
    <property type="entry name" value="TYPE-1 RESTRICTION ENZYME ECOKI SPECIFICITY PROTEIN"/>
    <property type="match status" value="1"/>
</dbReference>
<keyword evidence="2" id="KW-0680">Restriction system</keyword>
<feature type="domain" description="Type I restriction modification DNA specificity" evidence="5">
    <location>
        <begin position="196"/>
        <end position="366"/>
    </location>
</feature>
<dbReference type="InterPro" id="IPR044946">
    <property type="entry name" value="Restrct_endonuc_typeI_TRD_sf"/>
</dbReference>
<dbReference type="AlphaFoldDB" id="A0A0K1RCK1"/>
<dbReference type="CDD" id="cd17274">
    <property type="entry name" value="RMtype1_S_Eco540ANI-TRD1-CR1_like"/>
    <property type="match status" value="1"/>
</dbReference>
<evidence type="ECO:0000256" key="4">
    <source>
        <dbReference type="ARBA" id="ARBA00038652"/>
    </source>
</evidence>
<dbReference type="CDD" id="cd17249">
    <property type="entry name" value="RMtype1_S_EcoR124I-TRD2-CR2_like"/>
    <property type="match status" value="1"/>
</dbReference>
<protein>
    <recommendedName>
        <fullName evidence="5">Type I restriction modification DNA specificity domain-containing protein</fullName>
    </recommendedName>
</protein>
<dbReference type="GO" id="GO:0009307">
    <property type="term" value="P:DNA restriction-modification system"/>
    <property type="evidence" value="ECO:0007669"/>
    <property type="project" value="UniProtKB-KW"/>
</dbReference>
<comment type="similarity">
    <text evidence="1">Belongs to the type-I restriction system S methylase family.</text>
</comment>
<dbReference type="InterPro" id="IPR051212">
    <property type="entry name" value="Type-I_RE_S_subunit"/>
</dbReference>
<dbReference type="InterPro" id="IPR000055">
    <property type="entry name" value="Restrct_endonuc_typeI_TRD"/>
</dbReference>
<dbReference type="STRING" id="156976.AK829_06765"/>
<dbReference type="Gene3D" id="3.90.220.20">
    <property type="entry name" value="DNA methylase specificity domains"/>
    <property type="match status" value="2"/>
</dbReference>
<gene>
    <name evidence="6" type="ORF">AK829_06765</name>
</gene>
<dbReference type="PATRIC" id="fig|156976.3.peg.1349"/>
<accession>A0A0K1RCK1</accession>
<dbReference type="KEGG" id="crie:AK829_06765"/>
<dbReference type="GO" id="GO:0003677">
    <property type="term" value="F:DNA binding"/>
    <property type="evidence" value="ECO:0007669"/>
    <property type="project" value="UniProtKB-KW"/>
</dbReference>
<dbReference type="Proteomes" id="UP000060016">
    <property type="component" value="Chromosome"/>
</dbReference>
<keyword evidence="3" id="KW-0238">DNA-binding</keyword>
<feature type="domain" description="Type I restriction modification DNA specificity" evidence="5">
    <location>
        <begin position="13"/>
        <end position="170"/>
    </location>
</feature>
<dbReference type="PANTHER" id="PTHR43140:SF1">
    <property type="entry name" value="TYPE I RESTRICTION ENZYME ECOKI SPECIFICITY SUBUNIT"/>
    <property type="match status" value="1"/>
</dbReference>
<evidence type="ECO:0000256" key="1">
    <source>
        <dbReference type="ARBA" id="ARBA00010923"/>
    </source>
</evidence>
<dbReference type="REBASE" id="120884">
    <property type="entry name" value="S.Cri83A45ORF6770P"/>
</dbReference>
<organism evidence="6 7">
    <name type="scientific">Corynebacterium riegelii</name>
    <dbReference type="NCBI Taxonomy" id="156976"/>
    <lineage>
        <taxon>Bacteria</taxon>
        <taxon>Bacillati</taxon>
        <taxon>Actinomycetota</taxon>
        <taxon>Actinomycetes</taxon>
        <taxon>Mycobacteriales</taxon>
        <taxon>Corynebacteriaceae</taxon>
        <taxon>Corynebacterium</taxon>
    </lineage>
</organism>
<dbReference type="EMBL" id="CP012342">
    <property type="protein sequence ID" value="AKV58916.1"/>
    <property type="molecule type" value="Genomic_DNA"/>
</dbReference>
<evidence type="ECO:0000313" key="7">
    <source>
        <dbReference type="Proteomes" id="UP000060016"/>
    </source>
</evidence>
<keyword evidence="7" id="KW-1185">Reference proteome</keyword>
<comment type="subunit">
    <text evidence="4">The methyltransferase is composed of M and S polypeptides.</text>
</comment>
<dbReference type="SUPFAM" id="SSF116734">
    <property type="entry name" value="DNA methylase specificity domain"/>
    <property type="match status" value="2"/>
</dbReference>
<proteinExistence type="inferred from homology"/>
<sequence length="387" mass="43832">MSKVGELIRELCPDGVQRVALGELLSYEQPGKYAVKSAEYHDEYKTPVLTAGQSFVLGYTNEEEGIYPASLENPVVIFDDFTTSFKWVDFPFKVKSSAMKLLKARSGERDDLRFIYYGMQTINYQPVEHARQWIGIYAKFQIPLPPLQVQEEIVRILDQFVELDRELEQEIGGRELQKTALSNALFDQLSAYPLVPLQSIGTWFGGGTPSKKNDSFWKNGVIPWVSPKDMQGHSVTSTVDYITEEAVAGSSAKLVPAGSTALVTRSSILDKRLPVAYFPQTVAMNQDLKAVCPQDGVNGRYLFNALEHSRESILLQAHKKGGSVASLDTKRLMLFEVPLPPLEVQQEIAAKLDTFTEYIENLKRERELRQKQYEYYRDLLLDFPVKE</sequence>
<evidence type="ECO:0000256" key="3">
    <source>
        <dbReference type="ARBA" id="ARBA00023125"/>
    </source>
</evidence>